<dbReference type="AlphaFoldDB" id="A0A8H3ZDX1"/>
<evidence type="ECO:0000313" key="2">
    <source>
        <dbReference type="EMBL" id="KAF0315954.1"/>
    </source>
</evidence>
<proteinExistence type="predicted"/>
<protein>
    <submittedName>
        <fullName evidence="2">Uncharacterized protein</fullName>
    </submittedName>
</protein>
<organism evidence="2 3">
    <name type="scientific">Colletotrichum asianum</name>
    <dbReference type="NCBI Taxonomy" id="702518"/>
    <lineage>
        <taxon>Eukaryota</taxon>
        <taxon>Fungi</taxon>
        <taxon>Dikarya</taxon>
        <taxon>Ascomycota</taxon>
        <taxon>Pezizomycotina</taxon>
        <taxon>Sordariomycetes</taxon>
        <taxon>Hypocreomycetidae</taxon>
        <taxon>Glomerellales</taxon>
        <taxon>Glomerellaceae</taxon>
        <taxon>Colletotrichum</taxon>
        <taxon>Colletotrichum gloeosporioides species complex</taxon>
    </lineage>
</organism>
<dbReference type="Proteomes" id="UP000434172">
    <property type="component" value="Unassembled WGS sequence"/>
</dbReference>
<sequence length="92" mass="10328">MALFVCLSPDAAGRKLIPWAKTAWSRRATPTPETETSGETRHKASVSKGKANREEQNKRKKKKVVKIGGAHYFRRLVVLARGQHVLITDEEC</sequence>
<feature type="region of interest" description="Disordered" evidence="1">
    <location>
        <begin position="22"/>
        <end position="63"/>
    </location>
</feature>
<name>A0A8H3ZDX1_9PEZI</name>
<evidence type="ECO:0000256" key="1">
    <source>
        <dbReference type="SAM" id="MobiDB-lite"/>
    </source>
</evidence>
<keyword evidence="3" id="KW-1185">Reference proteome</keyword>
<comment type="caution">
    <text evidence="2">The sequence shown here is derived from an EMBL/GenBank/DDBJ whole genome shotgun (WGS) entry which is preliminary data.</text>
</comment>
<evidence type="ECO:0000313" key="3">
    <source>
        <dbReference type="Proteomes" id="UP000434172"/>
    </source>
</evidence>
<dbReference type="EMBL" id="WOWK01000178">
    <property type="protein sequence ID" value="KAF0315954.1"/>
    <property type="molecule type" value="Genomic_DNA"/>
</dbReference>
<gene>
    <name evidence="2" type="ORF">GQ607_016820</name>
</gene>
<accession>A0A8H3ZDX1</accession>
<reference evidence="2 3" key="1">
    <citation type="submission" date="2019-12" db="EMBL/GenBank/DDBJ databases">
        <title>A genome sequence resource for the geographically widespread anthracnose pathogen Colletotrichum asianum.</title>
        <authorList>
            <person name="Meng Y."/>
        </authorList>
    </citation>
    <scope>NUCLEOTIDE SEQUENCE [LARGE SCALE GENOMIC DNA]</scope>
    <source>
        <strain evidence="2 3">ICMP 18580</strain>
    </source>
</reference>